<sequence>MLKHLGKEIWIFDGAPVEVLGFQYPTRMAIIRLANRELFVWSPIAASDSLMSECNALGQVTHIVAPNSLHHLSIPQWSSAYPQAKVYAPPRLRQKRTDILFDDDLCNSPMPAWMKEIDQVVFQGNRITDEVVFFHQQSGTVLFTDLLQQFPDEWFSGWRRLVAKFDKMIASEPSVPRKFQLAFTDRKAARVSLENILSWPAQTVVMAHGNPVTEDAQAFLQRAFGWLSD</sequence>
<comment type="caution">
    <text evidence="1">The sequence shown here is derived from an EMBL/GenBank/DDBJ whole genome shotgun (WGS) entry which is preliminary data.</text>
</comment>
<name>A0ABW3FC47_9HYPH</name>
<proteinExistence type="predicted"/>
<keyword evidence="2" id="KW-1185">Reference proteome</keyword>
<dbReference type="RefSeq" id="WP_377210993.1">
    <property type="nucleotide sequence ID" value="NZ_JBHTJV010000002.1"/>
</dbReference>
<dbReference type="Pfam" id="PF14234">
    <property type="entry name" value="DUF4336"/>
    <property type="match status" value="1"/>
</dbReference>
<dbReference type="InterPro" id="IPR025638">
    <property type="entry name" value="DUF4336"/>
</dbReference>
<accession>A0ABW3FC47</accession>
<reference evidence="2" key="1">
    <citation type="journal article" date="2019" name="Int. J. Syst. Evol. Microbiol.">
        <title>The Global Catalogue of Microorganisms (GCM) 10K type strain sequencing project: providing services to taxonomists for standard genome sequencing and annotation.</title>
        <authorList>
            <consortium name="The Broad Institute Genomics Platform"/>
            <consortium name="The Broad Institute Genome Sequencing Center for Infectious Disease"/>
            <person name="Wu L."/>
            <person name="Ma J."/>
        </authorList>
    </citation>
    <scope>NUCLEOTIDE SEQUENCE [LARGE SCALE GENOMIC DNA]</scope>
    <source>
        <strain evidence="2">CCUG 60023</strain>
    </source>
</reference>
<gene>
    <name evidence="1" type="ORF">ACFQ14_01855</name>
</gene>
<evidence type="ECO:0000313" key="2">
    <source>
        <dbReference type="Proteomes" id="UP001597101"/>
    </source>
</evidence>
<dbReference type="EMBL" id="JBHTJV010000002">
    <property type="protein sequence ID" value="MFD0915142.1"/>
    <property type="molecule type" value="Genomic_DNA"/>
</dbReference>
<dbReference type="PANTHER" id="PTHR33835">
    <property type="entry name" value="YALI0C07656P"/>
    <property type="match status" value="1"/>
</dbReference>
<dbReference type="SUPFAM" id="SSF56281">
    <property type="entry name" value="Metallo-hydrolase/oxidoreductase"/>
    <property type="match status" value="1"/>
</dbReference>
<protein>
    <submittedName>
        <fullName evidence="1">DUF4336 domain-containing protein</fullName>
    </submittedName>
</protein>
<organism evidence="1 2">
    <name type="scientific">Pseudahrensia aquimaris</name>
    <dbReference type="NCBI Taxonomy" id="744461"/>
    <lineage>
        <taxon>Bacteria</taxon>
        <taxon>Pseudomonadati</taxon>
        <taxon>Pseudomonadota</taxon>
        <taxon>Alphaproteobacteria</taxon>
        <taxon>Hyphomicrobiales</taxon>
        <taxon>Ahrensiaceae</taxon>
        <taxon>Pseudahrensia</taxon>
    </lineage>
</organism>
<dbReference type="PANTHER" id="PTHR33835:SF1">
    <property type="entry name" value="METALLO-BETA-LACTAMASE DOMAIN-CONTAINING PROTEIN"/>
    <property type="match status" value="1"/>
</dbReference>
<evidence type="ECO:0000313" key="1">
    <source>
        <dbReference type="EMBL" id="MFD0915142.1"/>
    </source>
</evidence>
<dbReference type="Proteomes" id="UP001597101">
    <property type="component" value="Unassembled WGS sequence"/>
</dbReference>
<dbReference type="InterPro" id="IPR036866">
    <property type="entry name" value="RibonucZ/Hydroxyglut_hydro"/>
</dbReference>